<protein>
    <submittedName>
        <fullName evidence="1">Nucleoside-diphosphate-sugar epimerase</fullName>
    </submittedName>
</protein>
<dbReference type="OrthoDB" id="6286537at2"/>
<organism evidence="1 2">
    <name type="scientific">Caballeronia sordidicola</name>
    <name type="common">Burkholderia sordidicola</name>
    <dbReference type="NCBI Taxonomy" id="196367"/>
    <lineage>
        <taxon>Bacteria</taxon>
        <taxon>Pseudomonadati</taxon>
        <taxon>Pseudomonadota</taxon>
        <taxon>Betaproteobacteria</taxon>
        <taxon>Burkholderiales</taxon>
        <taxon>Burkholderiaceae</taxon>
        <taxon>Caballeronia</taxon>
    </lineage>
</organism>
<name>A0A226WPL9_CABSO</name>
<evidence type="ECO:0000313" key="2">
    <source>
        <dbReference type="Proteomes" id="UP000214720"/>
    </source>
</evidence>
<sequence>MFALKPKLAFDTYHVSAGSQAPAIGQIIGAIDEATGISGKRYSIRAPRHFRRIACDVVARKNSGAARLIEHVRGIHAGFANLDYQFYNRRLREEIGFEQLPFIDSVSECVRTSRGIGIVEQIRWDLK</sequence>
<dbReference type="EMBL" id="MTHB01000256">
    <property type="protein sequence ID" value="OXC73136.1"/>
    <property type="molecule type" value="Genomic_DNA"/>
</dbReference>
<dbReference type="AlphaFoldDB" id="A0A226WPL9"/>
<accession>A0A226WPL9</accession>
<evidence type="ECO:0000313" key="1">
    <source>
        <dbReference type="EMBL" id="OXC73136.1"/>
    </source>
</evidence>
<proteinExistence type="predicted"/>
<dbReference type="RefSeq" id="WP_144021460.1">
    <property type="nucleotide sequence ID" value="NZ_MTHB01000256.1"/>
</dbReference>
<dbReference type="Proteomes" id="UP000214720">
    <property type="component" value="Unassembled WGS sequence"/>
</dbReference>
<reference evidence="2" key="1">
    <citation type="submission" date="2017-01" db="EMBL/GenBank/DDBJ databases">
        <title>Genome Analysis of Deinococcus marmoris KOPRI26562.</title>
        <authorList>
            <person name="Kim J.H."/>
            <person name="Oh H.-M."/>
        </authorList>
    </citation>
    <scope>NUCLEOTIDE SEQUENCE [LARGE SCALE GENOMIC DNA]</scope>
    <source>
        <strain evidence="2">PAMC 26633</strain>
    </source>
</reference>
<comment type="caution">
    <text evidence="1">The sequence shown here is derived from an EMBL/GenBank/DDBJ whole genome shotgun (WGS) entry which is preliminary data.</text>
</comment>
<gene>
    <name evidence="1" type="ORF">BSU04_37985</name>
</gene>